<evidence type="ECO:0000256" key="1">
    <source>
        <dbReference type="ARBA" id="ARBA00001946"/>
    </source>
</evidence>
<dbReference type="EMBL" id="JAAGBB010000046">
    <property type="protein sequence ID" value="MBR0668042.1"/>
    <property type="molecule type" value="Genomic_DNA"/>
</dbReference>
<dbReference type="GO" id="GO:0016787">
    <property type="term" value="F:hydrolase activity"/>
    <property type="evidence" value="ECO:0007669"/>
    <property type="project" value="UniProtKB-KW"/>
</dbReference>
<feature type="domain" description="Nudix hydrolase" evidence="6">
    <location>
        <begin position="20"/>
        <end position="152"/>
    </location>
</feature>
<evidence type="ECO:0000256" key="5">
    <source>
        <dbReference type="SAM" id="MobiDB-lite"/>
    </source>
</evidence>
<keyword evidence="2" id="KW-0479">Metal-binding</keyword>
<dbReference type="PANTHER" id="PTHR12629">
    <property type="entry name" value="DIPHOSPHOINOSITOL POLYPHOSPHATE PHOSPHOHYDROLASE"/>
    <property type="match status" value="1"/>
</dbReference>
<keyword evidence="4" id="KW-0460">Magnesium</keyword>
<dbReference type="CDD" id="cd04666">
    <property type="entry name" value="NUDIX_DIPP2_like_Nudt4"/>
    <property type="match status" value="1"/>
</dbReference>
<reference evidence="8" key="1">
    <citation type="journal article" date="2021" name="Syst. Appl. Microbiol.">
        <title>Roseomonas hellenica sp. nov., isolated from roots of wild-growing Alkanna tinctoria.</title>
        <authorList>
            <person name="Rat A."/>
            <person name="Naranjo H.D."/>
            <person name="Lebbe L."/>
            <person name="Cnockaert M."/>
            <person name="Krigas N."/>
            <person name="Grigoriadou K."/>
            <person name="Maloupa E."/>
            <person name="Willems A."/>
        </authorList>
    </citation>
    <scope>NUCLEOTIDE SEQUENCE [LARGE SCALE GENOMIC DNA]</scope>
    <source>
        <strain evidence="8">LMG 31523</strain>
    </source>
</reference>
<dbReference type="InterPro" id="IPR000086">
    <property type="entry name" value="NUDIX_hydrolase_dom"/>
</dbReference>
<protein>
    <submittedName>
        <fullName evidence="7">NUDIX hydrolase</fullName>
    </submittedName>
</protein>
<keyword evidence="8" id="KW-1185">Reference proteome</keyword>
<evidence type="ECO:0000256" key="4">
    <source>
        <dbReference type="ARBA" id="ARBA00022842"/>
    </source>
</evidence>
<name>A0ABS5F670_9PROT</name>
<sequence length="184" mass="20109">MNFLSQLAADLRLMLRRPARMQYAALCYRIGRKTGALEILLITSRDTGRWVIPKGWPMPGKRAHEVAEREAYEEAGVQGEAQKAPIGAYVYQKRTHHGLAISCKVQVHALEVDGACEDFPEKGARRLEWADCKEAASRVAEPSLKSLILTFGERMAATPGPGAQTADRQLAGRRPAPSGADQAG</sequence>
<dbReference type="Proteomes" id="UP001196870">
    <property type="component" value="Unassembled WGS sequence"/>
</dbReference>
<dbReference type="InterPro" id="IPR015797">
    <property type="entry name" value="NUDIX_hydrolase-like_dom_sf"/>
</dbReference>
<keyword evidence="3 7" id="KW-0378">Hydrolase</keyword>
<evidence type="ECO:0000259" key="6">
    <source>
        <dbReference type="PROSITE" id="PS51462"/>
    </source>
</evidence>
<gene>
    <name evidence="7" type="ORF">GXW71_27055</name>
</gene>
<evidence type="ECO:0000256" key="2">
    <source>
        <dbReference type="ARBA" id="ARBA00022723"/>
    </source>
</evidence>
<dbReference type="PANTHER" id="PTHR12629:SF0">
    <property type="entry name" value="DIPHOSPHOINOSITOL-POLYPHOSPHATE DIPHOSPHATASE"/>
    <property type="match status" value="1"/>
</dbReference>
<comment type="cofactor">
    <cofactor evidence="1">
        <name>Mg(2+)</name>
        <dbReference type="ChEBI" id="CHEBI:18420"/>
    </cofactor>
</comment>
<dbReference type="Pfam" id="PF00293">
    <property type="entry name" value="NUDIX"/>
    <property type="match status" value="1"/>
</dbReference>
<dbReference type="Gene3D" id="3.90.79.10">
    <property type="entry name" value="Nucleoside Triphosphate Pyrophosphohydrolase"/>
    <property type="match status" value="1"/>
</dbReference>
<organism evidence="7 8">
    <name type="scientific">Plastoroseomonas hellenica</name>
    <dbReference type="NCBI Taxonomy" id="2687306"/>
    <lineage>
        <taxon>Bacteria</taxon>
        <taxon>Pseudomonadati</taxon>
        <taxon>Pseudomonadota</taxon>
        <taxon>Alphaproteobacteria</taxon>
        <taxon>Acetobacterales</taxon>
        <taxon>Acetobacteraceae</taxon>
        <taxon>Plastoroseomonas</taxon>
    </lineage>
</organism>
<accession>A0ABS5F670</accession>
<feature type="region of interest" description="Disordered" evidence="5">
    <location>
        <begin position="155"/>
        <end position="184"/>
    </location>
</feature>
<proteinExistence type="predicted"/>
<dbReference type="RefSeq" id="WP_211855815.1">
    <property type="nucleotide sequence ID" value="NZ_JAAGBB010000046.1"/>
</dbReference>
<evidence type="ECO:0000313" key="7">
    <source>
        <dbReference type="EMBL" id="MBR0668042.1"/>
    </source>
</evidence>
<dbReference type="PROSITE" id="PS51462">
    <property type="entry name" value="NUDIX"/>
    <property type="match status" value="1"/>
</dbReference>
<dbReference type="InterPro" id="IPR047198">
    <property type="entry name" value="DDP-like_NUDIX"/>
</dbReference>
<evidence type="ECO:0000256" key="3">
    <source>
        <dbReference type="ARBA" id="ARBA00022801"/>
    </source>
</evidence>
<evidence type="ECO:0000313" key="8">
    <source>
        <dbReference type="Proteomes" id="UP001196870"/>
    </source>
</evidence>
<comment type="caution">
    <text evidence="7">The sequence shown here is derived from an EMBL/GenBank/DDBJ whole genome shotgun (WGS) entry which is preliminary data.</text>
</comment>
<dbReference type="SUPFAM" id="SSF55811">
    <property type="entry name" value="Nudix"/>
    <property type="match status" value="1"/>
</dbReference>